<dbReference type="InterPro" id="IPR019734">
    <property type="entry name" value="TPR_rpt"/>
</dbReference>
<dbReference type="PROSITE" id="PS50005">
    <property type="entry name" value="TPR"/>
    <property type="match status" value="2"/>
</dbReference>
<dbReference type="STRING" id="561184.SAMN05216376_11750"/>
<dbReference type="GeneID" id="66503462"/>
<dbReference type="Proteomes" id="UP000030960">
    <property type="component" value="Unassembled WGS sequence"/>
</dbReference>
<dbReference type="RefSeq" id="WP_308421271.1">
    <property type="nucleotide sequence ID" value="NZ_BMGQ01000018.1"/>
</dbReference>
<name>A0A0B3S5F9_9RHOB</name>
<evidence type="ECO:0000313" key="4">
    <source>
        <dbReference type="EMBL" id="KHQ54243.1"/>
    </source>
</evidence>
<dbReference type="EMBL" id="JSUQ01000003">
    <property type="protein sequence ID" value="KHQ54243.1"/>
    <property type="molecule type" value="Genomic_DNA"/>
</dbReference>
<evidence type="ECO:0000256" key="2">
    <source>
        <dbReference type="ARBA" id="ARBA00022803"/>
    </source>
</evidence>
<dbReference type="PANTHER" id="PTHR45586">
    <property type="entry name" value="TPR REPEAT-CONTAINING PROTEIN PA4667"/>
    <property type="match status" value="1"/>
</dbReference>
<dbReference type="AlphaFoldDB" id="A0A0B3S5F9"/>
<dbReference type="Gene3D" id="1.25.40.10">
    <property type="entry name" value="Tetratricopeptide repeat domain"/>
    <property type="match status" value="1"/>
</dbReference>
<evidence type="ECO:0000256" key="1">
    <source>
        <dbReference type="ARBA" id="ARBA00022737"/>
    </source>
</evidence>
<dbReference type="InterPro" id="IPR011990">
    <property type="entry name" value="TPR-like_helical_dom_sf"/>
</dbReference>
<evidence type="ECO:0000256" key="3">
    <source>
        <dbReference type="PROSITE-ProRule" id="PRU00339"/>
    </source>
</evidence>
<dbReference type="Pfam" id="PF13371">
    <property type="entry name" value="TPR_9"/>
    <property type="match status" value="1"/>
</dbReference>
<feature type="repeat" description="TPR" evidence="3">
    <location>
        <begin position="97"/>
        <end position="130"/>
    </location>
</feature>
<keyword evidence="2 3" id="KW-0802">TPR repeat</keyword>
<feature type="repeat" description="TPR" evidence="3">
    <location>
        <begin position="131"/>
        <end position="164"/>
    </location>
</feature>
<dbReference type="SMART" id="SM00028">
    <property type="entry name" value="TPR"/>
    <property type="match status" value="3"/>
</dbReference>
<organism evidence="4 5">
    <name type="scientific">Mameliella alba</name>
    <dbReference type="NCBI Taxonomy" id="561184"/>
    <lineage>
        <taxon>Bacteria</taxon>
        <taxon>Pseudomonadati</taxon>
        <taxon>Pseudomonadota</taxon>
        <taxon>Alphaproteobacteria</taxon>
        <taxon>Rhodobacterales</taxon>
        <taxon>Roseobacteraceae</taxon>
        <taxon>Mameliella</taxon>
    </lineage>
</organism>
<keyword evidence="1" id="KW-0677">Repeat</keyword>
<evidence type="ECO:0000313" key="5">
    <source>
        <dbReference type="Proteomes" id="UP000030960"/>
    </source>
</evidence>
<dbReference type="PANTHER" id="PTHR45586:SF1">
    <property type="entry name" value="LIPOPOLYSACCHARIDE ASSEMBLY PROTEIN B"/>
    <property type="match status" value="1"/>
</dbReference>
<reference evidence="4 5" key="1">
    <citation type="submission" date="2014-10" db="EMBL/GenBank/DDBJ databases">
        <title>Genome sequence of Ponticoccus sp. strain UMTAT08 isolated from clonal culture of toxic dinoflagellate Alexandrium tamiyavanichii.</title>
        <authorList>
            <person name="Gan H.Y."/>
            <person name="Muhd D.-D."/>
            <person name="Mohd Noor M.E."/>
            <person name="Yeong Y.S."/>
            <person name="Usup G."/>
        </authorList>
    </citation>
    <scope>NUCLEOTIDE SEQUENCE [LARGE SCALE GENOMIC DNA]</scope>
    <source>
        <strain evidence="4 5">UMTAT08</strain>
    </source>
</reference>
<accession>A0A0B3S5F9</accession>
<dbReference type="InterPro" id="IPR051012">
    <property type="entry name" value="CellSynth/LPSAsmb/PSIAsmb"/>
</dbReference>
<proteinExistence type="predicted"/>
<gene>
    <name evidence="4" type="ORF">OA50_00834</name>
</gene>
<protein>
    <submittedName>
        <fullName evidence="4">Tetratricopeptide TPR_2 repeat protein</fullName>
    </submittedName>
</protein>
<keyword evidence="5" id="KW-1185">Reference proteome</keyword>
<dbReference type="SUPFAM" id="SSF48452">
    <property type="entry name" value="TPR-like"/>
    <property type="match status" value="1"/>
</dbReference>
<dbReference type="PATRIC" id="fig|1515334.3.peg.840"/>
<comment type="caution">
    <text evidence="4">The sequence shown here is derived from an EMBL/GenBank/DDBJ whole genome shotgun (WGS) entry which is preliminary data.</text>
</comment>
<sequence length="183" mass="20185">MDYKRILAAFCALVMISLPSLGRAEDRSAELLAELQEAETATAAQRLENQLIAEWSKSGSASMDLLLKRGRDALEVKNHKAAIEHFRALTDHAPDFAEGWHGLALAYFGAEKFGPAMDALERVLALNPNHFAALRGVGAINEQVGKPALAYRAFEKVLELRPHDPDVQKAMERLERRAIGITL</sequence>